<dbReference type="EMBL" id="CAEKDK010000007">
    <property type="protein sequence ID" value="CAB4287942.1"/>
    <property type="molecule type" value="Genomic_DNA"/>
</dbReference>
<keyword evidence="1" id="KW-0812">Transmembrane</keyword>
<dbReference type="EMBL" id="CAEKKB010000007">
    <property type="protein sequence ID" value="CAB4318314.1"/>
    <property type="molecule type" value="Genomic_DNA"/>
</dbReference>
<reference evidence="5" key="1">
    <citation type="journal article" date="2020" name="Genome Biol.">
        <title>Gamete binning: chromosome-level and haplotype-resolved genome assembly enabled by high-throughput single-cell sequencing of gamete genomes.</title>
        <authorList>
            <person name="Campoy J.A."/>
            <person name="Sun H."/>
            <person name="Goel M."/>
            <person name="Jiao W.-B."/>
            <person name="Folz-Donahue K."/>
            <person name="Wang N."/>
            <person name="Rubio M."/>
            <person name="Liu C."/>
            <person name="Kukat C."/>
            <person name="Ruiz D."/>
            <person name="Huettel B."/>
            <person name="Schneeberger K."/>
        </authorList>
    </citation>
    <scope>NUCLEOTIDE SEQUENCE [LARGE SCALE GENOMIC DNA]</scope>
    <source>
        <strain evidence="5">cv. Rojo Pasion</strain>
    </source>
</reference>
<dbReference type="Proteomes" id="UP000507222">
    <property type="component" value="Unassembled WGS sequence"/>
</dbReference>
<keyword evidence="5" id="KW-1185">Reference proteome</keyword>
<evidence type="ECO:0000313" key="3">
    <source>
        <dbReference type="EMBL" id="CAB4318314.1"/>
    </source>
</evidence>
<accession>A0A6J5Y4D7</accession>
<name>A0A6J5Y4D7_PRUAR</name>
<keyword evidence="1" id="KW-0472">Membrane</keyword>
<reference evidence="3 4" key="2">
    <citation type="submission" date="2020-05" db="EMBL/GenBank/DDBJ databases">
        <authorList>
            <person name="Campoy J."/>
            <person name="Schneeberger K."/>
            <person name="Spophaly S."/>
        </authorList>
    </citation>
    <scope>NUCLEOTIDE SEQUENCE [LARGE SCALE GENOMIC DNA]</scope>
    <source>
        <strain evidence="3">PruArmRojPasFocal</strain>
    </source>
</reference>
<feature type="transmembrane region" description="Helical" evidence="1">
    <location>
        <begin position="44"/>
        <end position="67"/>
    </location>
</feature>
<evidence type="ECO:0000313" key="2">
    <source>
        <dbReference type="EMBL" id="CAB4287942.1"/>
    </source>
</evidence>
<proteinExistence type="predicted"/>
<gene>
    <name evidence="2" type="ORF">CURHAP_LOCUS45968</name>
    <name evidence="3" type="ORF">ORAREDHAP_LOCUS45311</name>
</gene>
<evidence type="ECO:0000313" key="4">
    <source>
        <dbReference type="Proteomes" id="UP000507222"/>
    </source>
</evidence>
<dbReference type="Proteomes" id="UP000507245">
    <property type="component" value="Unassembled WGS sequence"/>
</dbReference>
<sequence length="85" mass="9460">MADWERCSGLGRSGEYLGCGWRREKASVVGGSVGSWWLRRVRRVYWLLVAWVVGGCGWLLALGYGGVIRKRMLAKASPPFPHGSH</sequence>
<evidence type="ECO:0000313" key="5">
    <source>
        <dbReference type="Proteomes" id="UP000507245"/>
    </source>
</evidence>
<evidence type="ECO:0000256" key="1">
    <source>
        <dbReference type="SAM" id="Phobius"/>
    </source>
</evidence>
<protein>
    <submittedName>
        <fullName evidence="3">Uncharacterized protein</fullName>
    </submittedName>
</protein>
<organism evidence="3 5">
    <name type="scientific">Prunus armeniaca</name>
    <name type="common">Apricot</name>
    <name type="synonym">Armeniaca vulgaris</name>
    <dbReference type="NCBI Taxonomy" id="36596"/>
    <lineage>
        <taxon>Eukaryota</taxon>
        <taxon>Viridiplantae</taxon>
        <taxon>Streptophyta</taxon>
        <taxon>Embryophyta</taxon>
        <taxon>Tracheophyta</taxon>
        <taxon>Spermatophyta</taxon>
        <taxon>Magnoliopsida</taxon>
        <taxon>eudicotyledons</taxon>
        <taxon>Gunneridae</taxon>
        <taxon>Pentapetalae</taxon>
        <taxon>rosids</taxon>
        <taxon>fabids</taxon>
        <taxon>Rosales</taxon>
        <taxon>Rosaceae</taxon>
        <taxon>Amygdaloideae</taxon>
        <taxon>Amygdaleae</taxon>
        <taxon>Prunus</taxon>
    </lineage>
</organism>
<dbReference type="AlphaFoldDB" id="A0A6J5Y4D7"/>
<keyword evidence="1" id="KW-1133">Transmembrane helix</keyword>